<feature type="transmembrane region" description="Helical" evidence="1">
    <location>
        <begin position="189"/>
        <end position="209"/>
    </location>
</feature>
<feature type="transmembrane region" description="Helical" evidence="1">
    <location>
        <begin position="119"/>
        <end position="137"/>
    </location>
</feature>
<feature type="transmembrane region" description="Helical" evidence="1">
    <location>
        <begin position="92"/>
        <end position="113"/>
    </location>
</feature>
<reference evidence="2 3" key="1">
    <citation type="submission" date="2013-08" db="EMBL/GenBank/DDBJ databases">
        <authorList>
            <person name="Huang J."/>
            <person name="Wang G."/>
        </authorList>
    </citation>
    <scope>NUCLEOTIDE SEQUENCE [LARGE SCALE GENOMIC DNA]</scope>
    <source>
        <strain evidence="2 3">JSM 076056</strain>
    </source>
</reference>
<evidence type="ECO:0000313" key="2">
    <source>
        <dbReference type="EMBL" id="KGX86782.1"/>
    </source>
</evidence>
<dbReference type="OrthoDB" id="2707113at2"/>
<dbReference type="Proteomes" id="UP000030528">
    <property type="component" value="Unassembled WGS sequence"/>
</dbReference>
<proteinExistence type="predicted"/>
<feature type="transmembrane region" description="Helical" evidence="1">
    <location>
        <begin position="22"/>
        <end position="41"/>
    </location>
</feature>
<evidence type="ECO:0000313" key="3">
    <source>
        <dbReference type="Proteomes" id="UP000030528"/>
    </source>
</evidence>
<gene>
    <name evidence="2" type="ORF">N781_15910</name>
</gene>
<sequence>MVEKAQVNLRNKKISFKRATRFFFKVHLYFLVFFMGTIVNIDDWEEGSINTIYILLFFSVLFIAFGTIIALFKPSPNRNKKIHINWKEPKEIWGMGICVVALTLFSCIFIPIVPFPSTIILVIFVFNGVLATVSLLLHPAIIYSYELNVYGEAQTVHDYVYKYVALITSNVNYRIQLELSVLPYVVNKLLALLFVAYIVWMASGFIITFGE</sequence>
<accession>A0A0A5HT16</accession>
<feature type="transmembrane region" description="Helical" evidence="1">
    <location>
        <begin position="53"/>
        <end position="72"/>
    </location>
</feature>
<dbReference type="RefSeq" id="WP_026800998.1">
    <property type="nucleotide sequence ID" value="NZ_AULI01000011.1"/>
</dbReference>
<dbReference type="eggNOG" id="ENOG503327X">
    <property type="taxonomic scope" value="Bacteria"/>
</dbReference>
<organism evidence="2 3">
    <name type="scientific">Pontibacillus halophilus JSM 076056 = DSM 19796</name>
    <dbReference type="NCBI Taxonomy" id="1385510"/>
    <lineage>
        <taxon>Bacteria</taxon>
        <taxon>Bacillati</taxon>
        <taxon>Bacillota</taxon>
        <taxon>Bacilli</taxon>
        <taxon>Bacillales</taxon>
        <taxon>Bacillaceae</taxon>
        <taxon>Pontibacillus</taxon>
    </lineage>
</organism>
<dbReference type="EMBL" id="AVPE01000040">
    <property type="protein sequence ID" value="KGX86782.1"/>
    <property type="molecule type" value="Genomic_DNA"/>
</dbReference>
<keyword evidence="3" id="KW-1185">Reference proteome</keyword>
<keyword evidence="1" id="KW-0812">Transmembrane</keyword>
<dbReference type="AlphaFoldDB" id="A0A0A5HT16"/>
<evidence type="ECO:0000256" key="1">
    <source>
        <dbReference type="SAM" id="Phobius"/>
    </source>
</evidence>
<protein>
    <submittedName>
        <fullName evidence="2">Uncharacterized protein</fullName>
    </submittedName>
</protein>
<name>A0A0A5HT16_9BACI</name>
<keyword evidence="1" id="KW-1133">Transmembrane helix</keyword>
<comment type="caution">
    <text evidence="2">The sequence shown here is derived from an EMBL/GenBank/DDBJ whole genome shotgun (WGS) entry which is preliminary data.</text>
</comment>
<keyword evidence="1" id="KW-0472">Membrane</keyword>